<dbReference type="OMA" id="GDQGWNT"/>
<protein>
    <submittedName>
        <fullName evidence="3">Uncharacterized protein</fullName>
    </submittedName>
</protein>
<dbReference type="FunCoup" id="A0A251TJV6">
    <property type="interactions" value="174"/>
</dbReference>
<evidence type="ECO:0000313" key="4">
    <source>
        <dbReference type="Proteomes" id="UP000215914"/>
    </source>
</evidence>
<dbReference type="EMBL" id="CM007899">
    <property type="protein sequence ID" value="OTG11435.1"/>
    <property type="molecule type" value="Genomic_DNA"/>
</dbReference>
<proteinExistence type="predicted"/>
<gene>
    <name evidence="3" type="ORF">HannXRQ_Chr10g0298671</name>
    <name evidence="2" type="ORF">HanXRQr2_Chr10g0435811</name>
</gene>
<dbReference type="PANTHER" id="PTHR34567">
    <property type="entry name" value="FK506-BINDING-LIKE PROTEIN"/>
    <property type="match status" value="1"/>
</dbReference>
<sequence length="334" mass="39086">MERWRRKGDKCNQEVARTKFNYHNRKPPVGGNSNWHPNVPFWEKRFVSLVGSFSWRKFLEAKEFTYLYDNVMKWDDRAGEVAFRTAKETFFAKFHGLPCDEQFHDPDMYIDKIDWNAQVDHNLIQDLESERVAPADASHHEPVVIFEDVLPDPYKDYSPYGWGDSDHEDINKDQNVINWDDYIDDGKIIWDTGDVGGGNNWWGWNENDNKTGDQGWNTNGYEVGDQGWNTNRYDGNKAGDQGWNTSGYDDNKAGDQGWNTNGYDGNNNYYGYSNVNDNRYMSSHKTWRSHGNNNNNNNHRRNNGNWRRSTGQRHESQHGSTFHARGSQRVRVHQ</sequence>
<name>A0A251TJV6_HELAN</name>
<dbReference type="EMBL" id="MNCJ02000325">
    <property type="protein sequence ID" value="KAF5786031.1"/>
    <property type="molecule type" value="Genomic_DNA"/>
</dbReference>
<reference evidence="3" key="2">
    <citation type="submission" date="2017-02" db="EMBL/GenBank/DDBJ databases">
        <title>Sunflower complete genome.</title>
        <authorList>
            <person name="Langlade N."/>
            <person name="Munos S."/>
        </authorList>
    </citation>
    <scope>NUCLEOTIDE SEQUENCE [LARGE SCALE GENOMIC DNA]</scope>
    <source>
        <tissue evidence="3">Leaves</tissue>
    </source>
</reference>
<evidence type="ECO:0000313" key="2">
    <source>
        <dbReference type="EMBL" id="KAF5786031.1"/>
    </source>
</evidence>
<feature type="region of interest" description="Disordered" evidence="1">
    <location>
        <begin position="283"/>
        <end position="334"/>
    </location>
</feature>
<evidence type="ECO:0000256" key="1">
    <source>
        <dbReference type="SAM" id="MobiDB-lite"/>
    </source>
</evidence>
<dbReference type="OrthoDB" id="1899291at2759"/>
<dbReference type="PANTHER" id="PTHR34567:SF13">
    <property type="entry name" value="HAT C-TERMINAL DIMERISATION DOMAIN-CONTAINING PROTEIN"/>
    <property type="match status" value="1"/>
</dbReference>
<evidence type="ECO:0000313" key="3">
    <source>
        <dbReference type="EMBL" id="OTG11435.1"/>
    </source>
</evidence>
<dbReference type="STRING" id="4232.A0A251TJV6"/>
<dbReference type="Gramene" id="mRNA:HanXRQr2_Chr10g0435811">
    <property type="protein sequence ID" value="mRNA:HanXRQr2_Chr10g0435811"/>
    <property type="gene ID" value="HanXRQr2_Chr10g0435811"/>
</dbReference>
<accession>A0A251TJV6</accession>
<feature type="compositionally biased region" description="Low complexity" evidence="1">
    <location>
        <begin position="289"/>
        <end position="309"/>
    </location>
</feature>
<dbReference type="AlphaFoldDB" id="A0A251TJV6"/>
<reference evidence="2" key="3">
    <citation type="submission" date="2020-06" db="EMBL/GenBank/DDBJ databases">
        <title>Helianthus annuus Genome sequencing and assembly Release 2.</title>
        <authorList>
            <person name="Gouzy J."/>
            <person name="Langlade N."/>
            <person name="Munos S."/>
        </authorList>
    </citation>
    <scope>NUCLEOTIDE SEQUENCE</scope>
    <source>
        <tissue evidence="2">Leaves</tissue>
    </source>
</reference>
<dbReference type="InParanoid" id="A0A251TJV6"/>
<reference evidence="2 4" key="1">
    <citation type="journal article" date="2017" name="Nature">
        <title>The sunflower genome provides insights into oil metabolism, flowering and Asterid evolution.</title>
        <authorList>
            <person name="Badouin H."/>
            <person name="Gouzy J."/>
            <person name="Grassa C.J."/>
            <person name="Murat F."/>
            <person name="Staton S.E."/>
            <person name="Cottret L."/>
            <person name="Lelandais-Briere C."/>
            <person name="Owens G.L."/>
            <person name="Carrere S."/>
            <person name="Mayjonade B."/>
            <person name="Legrand L."/>
            <person name="Gill N."/>
            <person name="Kane N.C."/>
            <person name="Bowers J.E."/>
            <person name="Hubner S."/>
            <person name="Bellec A."/>
            <person name="Berard A."/>
            <person name="Berges H."/>
            <person name="Blanchet N."/>
            <person name="Boniface M.C."/>
            <person name="Brunel D."/>
            <person name="Catrice O."/>
            <person name="Chaidir N."/>
            <person name="Claudel C."/>
            <person name="Donnadieu C."/>
            <person name="Faraut T."/>
            <person name="Fievet G."/>
            <person name="Helmstetter N."/>
            <person name="King M."/>
            <person name="Knapp S.J."/>
            <person name="Lai Z."/>
            <person name="Le Paslier M.C."/>
            <person name="Lippi Y."/>
            <person name="Lorenzon L."/>
            <person name="Mandel J.R."/>
            <person name="Marage G."/>
            <person name="Marchand G."/>
            <person name="Marquand E."/>
            <person name="Bret-Mestries E."/>
            <person name="Morien E."/>
            <person name="Nambeesan S."/>
            <person name="Nguyen T."/>
            <person name="Pegot-Espagnet P."/>
            <person name="Pouilly N."/>
            <person name="Raftis F."/>
            <person name="Sallet E."/>
            <person name="Schiex T."/>
            <person name="Thomas J."/>
            <person name="Vandecasteele C."/>
            <person name="Vares D."/>
            <person name="Vear F."/>
            <person name="Vautrin S."/>
            <person name="Crespi M."/>
            <person name="Mangin B."/>
            <person name="Burke J.M."/>
            <person name="Salse J."/>
            <person name="Munos S."/>
            <person name="Vincourt P."/>
            <person name="Rieseberg L.H."/>
            <person name="Langlade N.B."/>
        </authorList>
    </citation>
    <scope>NUCLEOTIDE SEQUENCE [LARGE SCALE GENOMIC DNA]</scope>
    <source>
        <strain evidence="4">cv. SF193</strain>
        <tissue evidence="2">Leaves</tissue>
    </source>
</reference>
<organism evidence="3 4">
    <name type="scientific">Helianthus annuus</name>
    <name type="common">Common sunflower</name>
    <dbReference type="NCBI Taxonomy" id="4232"/>
    <lineage>
        <taxon>Eukaryota</taxon>
        <taxon>Viridiplantae</taxon>
        <taxon>Streptophyta</taxon>
        <taxon>Embryophyta</taxon>
        <taxon>Tracheophyta</taxon>
        <taxon>Spermatophyta</taxon>
        <taxon>Magnoliopsida</taxon>
        <taxon>eudicotyledons</taxon>
        <taxon>Gunneridae</taxon>
        <taxon>Pentapetalae</taxon>
        <taxon>asterids</taxon>
        <taxon>campanulids</taxon>
        <taxon>Asterales</taxon>
        <taxon>Asteraceae</taxon>
        <taxon>Asteroideae</taxon>
        <taxon>Heliantheae alliance</taxon>
        <taxon>Heliantheae</taxon>
        <taxon>Helianthus</taxon>
    </lineage>
</organism>
<keyword evidence="4" id="KW-1185">Reference proteome</keyword>
<dbReference type="Proteomes" id="UP000215914">
    <property type="component" value="Chromosome 10"/>
</dbReference>